<dbReference type="InterPro" id="IPR015876">
    <property type="entry name" value="Acyl-CoA_DS"/>
</dbReference>
<evidence type="ECO:0000259" key="13">
    <source>
        <dbReference type="Pfam" id="PF00487"/>
    </source>
</evidence>
<comment type="caution">
    <text evidence="14">The sequence shown here is derived from an EMBL/GenBank/DDBJ whole genome shotgun (WGS) entry which is preliminary data.</text>
</comment>
<dbReference type="PANTHER" id="PTHR11351:SF31">
    <property type="entry name" value="DESATURASE 1, ISOFORM A-RELATED"/>
    <property type="match status" value="1"/>
</dbReference>
<keyword evidence="4 12" id="KW-0812">Transmembrane</keyword>
<evidence type="ECO:0000256" key="4">
    <source>
        <dbReference type="ARBA" id="ARBA00022692"/>
    </source>
</evidence>
<keyword evidence="10 12" id="KW-0472">Membrane</keyword>
<keyword evidence="9" id="KW-0443">Lipid metabolism</keyword>
<feature type="transmembrane region" description="Helical" evidence="12">
    <location>
        <begin position="148"/>
        <end position="171"/>
    </location>
</feature>
<evidence type="ECO:0000256" key="2">
    <source>
        <dbReference type="ARBA" id="ARBA00008749"/>
    </source>
</evidence>
<feature type="transmembrane region" description="Helical" evidence="12">
    <location>
        <begin position="119"/>
        <end position="142"/>
    </location>
</feature>
<comment type="similarity">
    <text evidence="2">Belongs to the fatty acid desaturase type 2 family.</text>
</comment>
<keyword evidence="15" id="KW-1185">Reference proteome</keyword>
<dbReference type="CDD" id="cd03505">
    <property type="entry name" value="Delta9-FADS-like"/>
    <property type="match status" value="1"/>
</dbReference>
<keyword evidence="6 12" id="KW-1133">Transmembrane helix</keyword>
<feature type="transmembrane region" description="Helical" evidence="12">
    <location>
        <begin position="6"/>
        <end position="23"/>
    </location>
</feature>
<evidence type="ECO:0000256" key="12">
    <source>
        <dbReference type="SAM" id="Phobius"/>
    </source>
</evidence>
<dbReference type="GO" id="GO:0016020">
    <property type="term" value="C:membrane"/>
    <property type="evidence" value="ECO:0007669"/>
    <property type="project" value="UniProtKB-SubCell"/>
</dbReference>
<evidence type="ECO:0000256" key="6">
    <source>
        <dbReference type="ARBA" id="ARBA00022989"/>
    </source>
</evidence>
<gene>
    <name evidence="14" type="ORF">DJ568_12005</name>
</gene>
<dbReference type="EMBL" id="QGDC01000006">
    <property type="protein sequence ID" value="RCH54538.1"/>
    <property type="molecule type" value="Genomic_DNA"/>
</dbReference>
<reference evidence="14 15" key="1">
    <citation type="submission" date="2018-05" db="EMBL/GenBank/DDBJ databases">
        <title>Mucilaginibacter hurinus sp. nov., isolated from briquette warehouse soil.</title>
        <authorList>
            <person name="Choi L."/>
        </authorList>
    </citation>
    <scope>NUCLEOTIDE SEQUENCE [LARGE SCALE GENOMIC DNA]</scope>
    <source>
        <strain evidence="14 15">ZR32</strain>
    </source>
</reference>
<feature type="domain" description="Fatty acid desaturase" evidence="13">
    <location>
        <begin position="5"/>
        <end position="230"/>
    </location>
</feature>
<keyword evidence="5" id="KW-0276">Fatty acid metabolism</keyword>
<evidence type="ECO:0000256" key="5">
    <source>
        <dbReference type="ARBA" id="ARBA00022832"/>
    </source>
</evidence>
<dbReference type="GO" id="GO:0016717">
    <property type="term" value="F:oxidoreductase activity, acting on paired donors, with oxidation of a pair of donors resulting in the reduction of molecular oxygen to two molecules of water"/>
    <property type="evidence" value="ECO:0007669"/>
    <property type="project" value="InterPro"/>
</dbReference>
<accession>A0A367GNC1</accession>
<dbReference type="Proteomes" id="UP000253209">
    <property type="component" value="Unassembled WGS sequence"/>
</dbReference>
<comment type="subcellular location">
    <subcellularLocation>
        <location evidence="1">Membrane</location>
        <topology evidence="1">Multi-pass membrane protein</topology>
    </subcellularLocation>
</comment>
<name>A0A367GNC1_9SPHI</name>
<dbReference type="InterPro" id="IPR005804">
    <property type="entry name" value="FA_desaturase_dom"/>
</dbReference>
<dbReference type="Pfam" id="PF00487">
    <property type="entry name" value="FA_desaturase"/>
    <property type="match status" value="1"/>
</dbReference>
<proteinExistence type="inferred from homology"/>
<evidence type="ECO:0000256" key="8">
    <source>
        <dbReference type="ARBA" id="ARBA00023004"/>
    </source>
</evidence>
<dbReference type="GO" id="GO:0006633">
    <property type="term" value="P:fatty acid biosynthetic process"/>
    <property type="evidence" value="ECO:0007669"/>
    <property type="project" value="UniProtKB-KW"/>
</dbReference>
<evidence type="ECO:0000313" key="14">
    <source>
        <dbReference type="EMBL" id="RCH54538.1"/>
    </source>
</evidence>
<dbReference type="AlphaFoldDB" id="A0A367GNC1"/>
<organism evidence="14 15">
    <name type="scientific">Mucilaginibacter hurinus</name>
    <dbReference type="NCBI Taxonomy" id="2201324"/>
    <lineage>
        <taxon>Bacteria</taxon>
        <taxon>Pseudomonadati</taxon>
        <taxon>Bacteroidota</taxon>
        <taxon>Sphingobacteriia</taxon>
        <taxon>Sphingobacteriales</taxon>
        <taxon>Sphingobacteriaceae</taxon>
        <taxon>Mucilaginibacter</taxon>
    </lineage>
</organism>
<keyword evidence="11" id="KW-0275">Fatty acid biosynthesis</keyword>
<protein>
    <submittedName>
        <fullName evidence="14">Acyl-CoA desaturase</fullName>
    </submittedName>
</protein>
<keyword evidence="8" id="KW-0408">Iron</keyword>
<dbReference type="PANTHER" id="PTHR11351">
    <property type="entry name" value="ACYL-COA DESATURASE"/>
    <property type="match status" value="1"/>
</dbReference>
<evidence type="ECO:0000256" key="3">
    <source>
        <dbReference type="ARBA" id="ARBA00022516"/>
    </source>
</evidence>
<evidence type="ECO:0000313" key="15">
    <source>
        <dbReference type="Proteomes" id="UP000253209"/>
    </source>
</evidence>
<keyword evidence="7" id="KW-0560">Oxidoreductase</keyword>
<dbReference type="OrthoDB" id="9768289at2"/>
<evidence type="ECO:0000256" key="11">
    <source>
        <dbReference type="ARBA" id="ARBA00023160"/>
    </source>
</evidence>
<dbReference type="RefSeq" id="WP_114005521.1">
    <property type="nucleotide sequence ID" value="NZ_QGDC01000006.1"/>
</dbReference>
<evidence type="ECO:0000256" key="10">
    <source>
        <dbReference type="ARBA" id="ARBA00023136"/>
    </source>
</evidence>
<sequence length="245" mass="29606">MYILIFFVAHWFLSLFFQTFYLHRYASHKMFTTNKFTERVFHFLTFIFQGSSYLNPRAYAIMHREHHAYSDTEKDPHSPHFFRDVFQMMWYTSKSYRQHARRLKEPEARFAGNTPEWPLIDVIGSTIASRLVFMGLYTWFYIEFATHWWMFLLLPIHFIMGPLHGAIVNWCGHKYGYSNFDNGDKSKNSTPFDFFMLGELFQNNHHRHPNNANFGAKWFELDPVYPVMKAMHWIRLIRIRKAYLA</sequence>
<keyword evidence="3" id="KW-0444">Lipid biosynthesis</keyword>
<evidence type="ECO:0000256" key="9">
    <source>
        <dbReference type="ARBA" id="ARBA00023098"/>
    </source>
</evidence>
<evidence type="ECO:0000256" key="7">
    <source>
        <dbReference type="ARBA" id="ARBA00023002"/>
    </source>
</evidence>
<evidence type="ECO:0000256" key="1">
    <source>
        <dbReference type="ARBA" id="ARBA00004141"/>
    </source>
</evidence>